<protein>
    <recommendedName>
        <fullName evidence="3">Lipoprotein</fullName>
    </recommendedName>
</protein>
<proteinExistence type="predicted"/>
<dbReference type="GeneID" id="45487199"/>
<dbReference type="Proteomes" id="UP000814126">
    <property type="component" value="Unassembled WGS sequence"/>
</dbReference>
<accession>A0AAP2S6H5</accession>
<dbReference type="AlphaFoldDB" id="A0AAP2S6H5"/>
<evidence type="ECO:0000313" key="2">
    <source>
        <dbReference type="Proteomes" id="UP000814126"/>
    </source>
</evidence>
<name>A0AAP2S6H5_9PSED</name>
<sequence length="259" mass="28542">MSKWLGVTLFVCVMTGLYGCAGRAAERFTLEVDLPAGFSALGDAIYTPAPGETCKLPKRTGKRPELKVFKAASKSVPNRVSFDVPLTESVDGCALVVRELVFALNASWGMRWSDIGRDYAIIYFRDNDEPWTSQMPESGVQELPGQCQWVFRTVGSAHALIKGLRCRSLDGGGEITTKRPGGYVTRDTLAGRTLRMKLALSEEESPAEGDSWISVPGGWKRCMGKNQDDVFGFCRGNVTDFKTFKMPDGRFCSVYPTCY</sequence>
<evidence type="ECO:0008006" key="3">
    <source>
        <dbReference type="Google" id="ProtNLM"/>
    </source>
</evidence>
<comment type="caution">
    <text evidence="1">The sequence shown here is derived from an EMBL/GenBank/DDBJ whole genome shotgun (WGS) entry which is preliminary data.</text>
</comment>
<dbReference type="PROSITE" id="PS51257">
    <property type="entry name" value="PROKAR_LIPOPROTEIN"/>
    <property type="match status" value="1"/>
</dbReference>
<dbReference type="RefSeq" id="WP_015371740.1">
    <property type="nucleotide sequence ID" value="NZ_CP142150.1"/>
</dbReference>
<evidence type="ECO:0000313" key="1">
    <source>
        <dbReference type="EMBL" id="MCF5657880.1"/>
    </source>
</evidence>
<dbReference type="EMBL" id="WJZX01000155">
    <property type="protein sequence ID" value="MCF5657880.1"/>
    <property type="molecule type" value="Genomic_DNA"/>
</dbReference>
<gene>
    <name evidence="1" type="ORF">GIV46_22990</name>
</gene>
<reference evidence="1" key="1">
    <citation type="submission" date="2019-11" db="EMBL/GenBank/DDBJ databases">
        <title>Epiphytic Pseudomonas syringae from cherry orchards.</title>
        <authorList>
            <person name="Hulin M.T."/>
        </authorList>
    </citation>
    <scope>NUCLEOTIDE SEQUENCE</scope>
    <source>
        <strain evidence="1">PA-2-1F</strain>
    </source>
</reference>
<organism evidence="1 2">
    <name type="scientific">Pseudomonas poae</name>
    <dbReference type="NCBI Taxonomy" id="200451"/>
    <lineage>
        <taxon>Bacteria</taxon>
        <taxon>Pseudomonadati</taxon>
        <taxon>Pseudomonadota</taxon>
        <taxon>Gammaproteobacteria</taxon>
        <taxon>Pseudomonadales</taxon>
        <taxon>Pseudomonadaceae</taxon>
        <taxon>Pseudomonas</taxon>
    </lineage>
</organism>